<comment type="function">
    <text evidence="1">Needed for flagellar regrowth and assembly.</text>
</comment>
<dbReference type="GO" id="GO:0005829">
    <property type="term" value="C:cytosol"/>
    <property type="evidence" value="ECO:0007669"/>
    <property type="project" value="TreeGrafter"/>
</dbReference>
<dbReference type="KEGG" id="dvl:Dvul_2670"/>
<gene>
    <name evidence="10" type="ordered locus">Dvul_2670</name>
</gene>
<keyword evidence="4" id="KW-0813">Transport</keyword>
<evidence type="ECO:0000256" key="6">
    <source>
        <dbReference type="ARBA" id="ARBA00022927"/>
    </source>
</evidence>
<dbReference type="HOGENOM" id="CLU_084432_0_0_7"/>
<dbReference type="EMBL" id="CP000527">
    <property type="protein sequence ID" value="ABM29682.1"/>
    <property type="molecule type" value="Genomic_DNA"/>
</dbReference>
<keyword evidence="10" id="KW-0969">Cilium</keyword>
<dbReference type="InterPro" id="IPR038495">
    <property type="entry name" value="ATPase_E_C"/>
</dbReference>
<organism evidence="10 11">
    <name type="scientific">Nitratidesulfovibrio vulgaris (strain DP4)</name>
    <name type="common">Desulfovibrio vulgaris</name>
    <dbReference type="NCBI Taxonomy" id="391774"/>
    <lineage>
        <taxon>Bacteria</taxon>
        <taxon>Pseudomonadati</taxon>
        <taxon>Thermodesulfobacteriota</taxon>
        <taxon>Desulfovibrionia</taxon>
        <taxon>Desulfovibrionales</taxon>
        <taxon>Desulfovibrionaceae</taxon>
        <taxon>Nitratidesulfovibrio</taxon>
    </lineage>
</organism>
<dbReference type="Proteomes" id="UP000009173">
    <property type="component" value="Chromosome"/>
</dbReference>
<evidence type="ECO:0000256" key="3">
    <source>
        <dbReference type="ARBA" id="ARBA00016507"/>
    </source>
</evidence>
<keyword evidence="10" id="KW-0966">Cell projection</keyword>
<evidence type="ECO:0000313" key="11">
    <source>
        <dbReference type="Proteomes" id="UP000009173"/>
    </source>
</evidence>
<feature type="domain" description="Flagellar assembly protein FliH/Type III secretion system HrpE" evidence="9">
    <location>
        <begin position="103"/>
        <end position="223"/>
    </location>
</feature>
<evidence type="ECO:0000259" key="9">
    <source>
        <dbReference type="Pfam" id="PF02108"/>
    </source>
</evidence>
<keyword evidence="7" id="KW-1006">Bacterial flagellum protein export</keyword>
<protein>
    <recommendedName>
        <fullName evidence="3">Flagellar assembly protein FliH</fullName>
    </recommendedName>
</protein>
<evidence type="ECO:0000256" key="5">
    <source>
        <dbReference type="ARBA" id="ARBA00022795"/>
    </source>
</evidence>
<dbReference type="GO" id="GO:0044781">
    <property type="term" value="P:bacterial-type flagellum organization"/>
    <property type="evidence" value="ECO:0007669"/>
    <property type="project" value="UniProtKB-KW"/>
</dbReference>
<dbReference type="GO" id="GO:0015031">
    <property type="term" value="P:protein transport"/>
    <property type="evidence" value="ECO:0007669"/>
    <property type="project" value="UniProtKB-KW"/>
</dbReference>
<evidence type="ECO:0000256" key="1">
    <source>
        <dbReference type="ARBA" id="ARBA00003041"/>
    </source>
</evidence>
<dbReference type="SUPFAM" id="SSF160527">
    <property type="entry name" value="V-type ATPase subunit E-like"/>
    <property type="match status" value="1"/>
</dbReference>
<dbReference type="PANTHER" id="PTHR34982:SF1">
    <property type="entry name" value="FLAGELLAR ASSEMBLY PROTEIN FLIH"/>
    <property type="match status" value="1"/>
</dbReference>
<name>A0A0H3AAM2_NITV4</name>
<dbReference type="InterPro" id="IPR051472">
    <property type="entry name" value="T3SS_Stator/FliH"/>
</dbReference>
<dbReference type="RefSeq" id="WP_011793007.1">
    <property type="nucleotide sequence ID" value="NC_008751.1"/>
</dbReference>
<dbReference type="InterPro" id="IPR018035">
    <property type="entry name" value="Flagellar_FliH/T3SS_HrpE"/>
</dbReference>
<feature type="compositionally biased region" description="Basic and acidic residues" evidence="8">
    <location>
        <begin position="1"/>
        <end position="10"/>
    </location>
</feature>
<dbReference type="Gene3D" id="3.30.2320.30">
    <property type="entry name" value="ATP synthase, E subunit, C-terminal"/>
    <property type="match status" value="1"/>
</dbReference>
<evidence type="ECO:0000313" key="10">
    <source>
        <dbReference type="EMBL" id="ABM29682.1"/>
    </source>
</evidence>
<evidence type="ECO:0000256" key="4">
    <source>
        <dbReference type="ARBA" id="ARBA00022448"/>
    </source>
</evidence>
<evidence type="ECO:0000256" key="7">
    <source>
        <dbReference type="ARBA" id="ARBA00023225"/>
    </source>
</evidence>
<proteinExistence type="inferred from homology"/>
<feature type="region of interest" description="Disordered" evidence="8">
    <location>
        <begin position="1"/>
        <end position="22"/>
    </location>
</feature>
<accession>A0A0H3AAM2</accession>
<dbReference type="AlphaFoldDB" id="A0A0H3AAM2"/>
<keyword evidence="6" id="KW-0653">Protein transport</keyword>
<comment type="similarity">
    <text evidence="2">Belongs to the FliH family.</text>
</comment>
<evidence type="ECO:0000256" key="8">
    <source>
        <dbReference type="SAM" id="MobiDB-lite"/>
    </source>
</evidence>
<keyword evidence="5" id="KW-1005">Bacterial flagellum biogenesis</keyword>
<sequence>MSSSDGEAKRWGTIYMGPGPMDEATITDLEGTRRPLWDERTEAEYMERVREKAAARAREVLDEARREADALRAKAHEEGYAAGLDAARAELDEFRAGMGDSVAAVLQAIQGQCSAIFGTWREDLVALLRASVERYTGVVLAEDRAEVLRALFVQAAQALDSRRHLIIRVNPEDEAAVADMVQAARERLAGLESWTVRGDASMAPGGLVVESDDGMADNRMETRRAVIEEVLAHLTLPAEKSGSGPVGNDA</sequence>
<evidence type="ECO:0000256" key="2">
    <source>
        <dbReference type="ARBA" id="ARBA00006602"/>
    </source>
</evidence>
<keyword evidence="10" id="KW-0282">Flagellum</keyword>
<dbReference type="Pfam" id="PF02108">
    <property type="entry name" value="FliH"/>
    <property type="match status" value="1"/>
</dbReference>
<dbReference type="PANTHER" id="PTHR34982">
    <property type="entry name" value="YOP PROTEINS TRANSLOCATION PROTEIN L"/>
    <property type="match status" value="1"/>
</dbReference>
<reference evidence="11" key="1">
    <citation type="journal article" date="2009" name="Environ. Microbiol.">
        <title>Contribution of mobile genetic elements to Desulfovibrio vulgaris genome plasticity.</title>
        <authorList>
            <person name="Walker C.B."/>
            <person name="Stolyar S."/>
            <person name="Chivian D."/>
            <person name="Pinel N."/>
            <person name="Gabster J.A."/>
            <person name="Dehal P.S."/>
            <person name="He Z."/>
            <person name="Yang Z.K."/>
            <person name="Yen H.C."/>
            <person name="Zhou J."/>
            <person name="Wall J.D."/>
            <person name="Hazen T.C."/>
            <person name="Arkin A.P."/>
            <person name="Stahl D.A."/>
        </authorList>
    </citation>
    <scope>NUCLEOTIDE SEQUENCE [LARGE SCALE GENOMIC DNA]</scope>
    <source>
        <strain evidence="11">DP4</strain>
    </source>
</reference>